<name>A0ABW2KPN7_9ACTN</name>
<dbReference type="Proteomes" id="UP001596540">
    <property type="component" value="Unassembled WGS sequence"/>
</dbReference>
<comment type="caution">
    <text evidence="2">The sequence shown here is derived from an EMBL/GenBank/DDBJ whole genome shotgun (WGS) entry which is preliminary data.</text>
</comment>
<accession>A0ABW2KPN7</accession>
<evidence type="ECO:0000313" key="3">
    <source>
        <dbReference type="Proteomes" id="UP001596540"/>
    </source>
</evidence>
<evidence type="ECO:0008006" key="4">
    <source>
        <dbReference type="Google" id="ProtNLM"/>
    </source>
</evidence>
<organism evidence="2 3">
    <name type="scientific">Marinactinospora rubrisoli</name>
    <dbReference type="NCBI Taxonomy" id="2715399"/>
    <lineage>
        <taxon>Bacteria</taxon>
        <taxon>Bacillati</taxon>
        <taxon>Actinomycetota</taxon>
        <taxon>Actinomycetes</taxon>
        <taxon>Streptosporangiales</taxon>
        <taxon>Nocardiopsidaceae</taxon>
        <taxon>Marinactinospora</taxon>
    </lineage>
</organism>
<reference evidence="3" key="1">
    <citation type="journal article" date="2019" name="Int. J. Syst. Evol. Microbiol.">
        <title>The Global Catalogue of Microorganisms (GCM) 10K type strain sequencing project: providing services to taxonomists for standard genome sequencing and annotation.</title>
        <authorList>
            <consortium name="The Broad Institute Genomics Platform"/>
            <consortium name="The Broad Institute Genome Sequencing Center for Infectious Disease"/>
            <person name="Wu L."/>
            <person name="Ma J."/>
        </authorList>
    </citation>
    <scope>NUCLEOTIDE SEQUENCE [LARGE SCALE GENOMIC DNA]</scope>
    <source>
        <strain evidence="3">CGMCC 4.7382</strain>
    </source>
</reference>
<gene>
    <name evidence="2" type="ORF">ACFQRF_24955</name>
</gene>
<feature type="transmembrane region" description="Helical" evidence="1">
    <location>
        <begin position="15"/>
        <end position="40"/>
    </location>
</feature>
<keyword evidence="1" id="KW-1133">Transmembrane helix</keyword>
<dbReference type="RefSeq" id="WP_379873630.1">
    <property type="nucleotide sequence ID" value="NZ_JBHTBH010000015.1"/>
</dbReference>
<keyword evidence="1" id="KW-0812">Transmembrane</keyword>
<feature type="transmembrane region" description="Helical" evidence="1">
    <location>
        <begin position="79"/>
        <end position="96"/>
    </location>
</feature>
<keyword evidence="1" id="KW-0472">Membrane</keyword>
<feature type="transmembrane region" description="Helical" evidence="1">
    <location>
        <begin position="47"/>
        <end position="67"/>
    </location>
</feature>
<evidence type="ECO:0000256" key="1">
    <source>
        <dbReference type="SAM" id="Phobius"/>
    </source>
</evidence>
<sequence length="120" mass="12432">MGPCDDGCQEAGHALMVLFIDVATAAFAIAVVCLAVSFWARTGWWNLVGTLAAATVFACGFVAILISAGNTAGPPPDRLVLMLAAVPASLALGFLFHRRDRSGRGRHTGHHGHGAGRPPT</sequence>
<protein>
    <recommendedName>
        <fullName evidence="4">Integral membrane protein</fullName>
    </recommendedName>
</protein>
<dbReference type="EMBL" id="JBHTBH010000015">
    <property type="protein sequence ID" value="MFC7330990.1"/>
    <property type="molecule type" value="Genomic_DNA"/>
</dbReference>
<evidence type="ECO:0000313" key="2">
    <source>
        <dbReference type="EMBL" id="MFC7330990.1"/>
    </source>
</evidence>
<proteinExistence type="predicted"/>
<keyword evidence="3" id="KW-1185">Reference proteome</keyword>